<evidence type="ECO:0000259" key="5">
    <source>
        <dbReference type="PROSITE" id="PS50212"/>
    </source>
</evidence>
<feature type="region of interest" description="Disordered" evidence="3">
    <location>
        <begin position="1156"/>
        <end position="1186"/>
    </location>
</feature>
<feature type="compositionally biased region" description="Basic and acidic residues" evidence="3">
    <location>
        <begin position="557"/>
        <end position="567"/>
    </location>
</feature>
<feature type="region of interest" description="Disordered" evidence="3">
    <location>
        <begin position="544"/>
        <end position="569"/>
    </location>
</feature>
<name>A0A1E3QI00_9ASCO</name>
<dbReference type="Gene3D" id="1.10.840.10">
    <property type="entry name" value="Ras guanine-nucleotide exchange factors catalytic domain"/>
    <property type="match status" value="1"/>
</dbReference>
<evidence type="ECO:0000313" key="7">
    <source>
        <dbReference type="Proteomes" id="UP000094336"/>
    </source>
</evidence>
<dbReference type="Pfam" id="PF00618">
    <property type="entry name" value="RasGEF_N"/>
    <property type="match status" value="1"/>
</dbReference>
<dbReference type="CDD" id="cd00155">
    <property type="entry name" value="RasGEF"/>
    <property type="match status" value="1"/>
</dbReference>
<evidence type="ECO:0000256" key="2">
    <source>
        <dbReference type="PROSITE-ProRule" id="PRU00168"/>
    </source>
</evidence>
<evidence type="ECO:0008006" key="8">
    <source>
        <dbReference type="Google" id="ProtNLM"/>
    </source>
</evidence>
<keyword evidence="7" id="KW-1185">Reference proteome</keyword>
<feature type="region of interest" description="Disordered" evidence="3">
    <location>
        <begin position="726"/>
        <end position="745"/>
    </location>
</feature>
<evidence type="ECO:0000256" key="1">
    <source>
        <dbReference type="ARBA" id="ARBA00022658"/>
    </source>
</evidence>
<dbReference type="InterPro" id="IPR001895">
    <property type="entry name" value="RASGEF_cat_dom"/>
</dbReference>
<evidence type="ECO:0000259" key="4">
    <source>
        <dbReference type="PROSITE" id="PS50009"/>
    </source>
</evidence>
<dbReference type="GO" id="GO:0005085">
    <property type="term" value="F:guanyl-nucleotide exchange factor activity"/>
    <property type="evidence" value="ECO:0007669"/>
    <property type="project" value="UniProtKB-KW"/>
</dbReference>
<feature type="region of interest" description="Disordered" evidence="3">
    <location>
        <begin position="847"/>
        <end position="895"/>
    </location>
</feature>
<evidence type="ECO:0000256" key="3">
    <source>
        <dbReference type="SAM" id="MobiDB-lite"/>
    </source>
</evidence>
<dbReference type="SMART" id="SM00229">
    <property type="entry name" value="RasGEFN"/>
    <property type="match status" value="1"/>
</dbReference>
<keyword evidence="1 2" id="KW-0344">Guanine-nucleotide releasing factor</keyword>
<feature type="compositionally biased region" description="Basic and acidic residues" evidence="3">
    <location>
        <begin position="9"/>
        <end position="23"/>
    </location>
</feature>
<protein>
    <recommendedName>
        <fullName evidence="8">Guanine nucleotide exchange factor LTE1</fullName>
    </recommendedName>
</protein>
<sequence length="1536" mass="171696">MTLSQMNDARTHAESDAHAHSDSTDINTIKTNTSAKAYEWRNDSDTYAYGHHGEVIYDSEYLFPFPNPAAGSPLLRFEPTKADQLAVANITALVAQLTSPNSVDYDFLYDFFLTYRMFVTPTKLLDLLMARLVWALQYHARGRDTYARDHNPQYETLGALVLVRTFVVLRHWIINFFRQDFGSNYALQEQFVERLNDVIARSGLLVSDLARRVITDLRAHWLKLVDESPETTFDEEHTPQLLPSALNSSTNKIGSTLFNYRIPEDIPGVTHRHEEDVDDGKTTADVVPSLALARIMQLKNQKSTPSLLHSFPAEDTASDPGRSFYINPDNNKPVFMKEFNIRSDESLDEPRPPKTHKALNSVSTTSSNATITSRDKGTILNPRDNSVGLRRTVKVQLSEPYAPTQGVIRLSMPLLRGETTISPYPGDKRFFDEQREPLSRGFTTNGALNIMSLSSLSYDETAVVPKTPAKKMFLRFPSEDRAIESPKEFRPPKAEDWKKIFKAPPLLDGGPQLSLRSRKSSFSSLLDSSANGLNRLSSLRLKRKPSSLPLSPPGSVHDNDKTEEHSPLIDTSLVSEDKVDCLSKMSVMELHQIAEFFQANLSKFDYQGLGILGINNQGDVVMNQGETLVGESFTASALLLRRSRAKLMSTMLSDPNEGTGEADASFGALSAEVNASMLDVPRIRARANVELSTVDKEADFDFGFDFDRKEVVSGSFVRHDQTDHDVLVEDSDGGDTSQDMGSIRPYRPGHNYSSEIFKSSKLFSNPSLSQISSINKRNSILSNSDTKSYISYDSAISADQGRKVNPRSRDLGEERGLRSSTQFFDALFDIEDITSDIRPLSMAQGDHFGEVGSEVQPSETSLGEVKRDSVRPSYSEKLGPGTKSSGSETKRDSEFRLGTRVSTLTATKHSSSISSKSYISYDSDLSINVSDANYVNVTFQNDLLRKKHGFANLQGSDLSPRLQNLDTIFGEMESPQSDAPLGNSRATISEGKKYNLSVSSYDSIFDDLREKNHTSGNSTDASRDGSNPGVVDLVSPNLAGPALRSSRVSRTPDGSILLIRNTQMDSLDSVFRSDTPPLSMLDSNKSAAIPGLDSKMLRELASIPDTEVDENEDALTNALLMLEGRFSPHFLQPSALPSNSSTLKDFRQLLHSPLNPGVEAEEHPQTDRGESCDEKESQESAHDEGYLQELIEGDKVMYRLSKMLGTGIFDEQGPLNVSMRMNNVKQVSKFVFERYNQVISPAIELYLPVEDLMQGNSHCPFIVHYSSLDVAVHLTYIERDLVLDIDWKELIELKWNQNMKPYNSWLELILDYTDVRGVELVISRFNLQVNWVISEVLLCKDPSFRCDIISRFIHVAQHCKEMQNFNSLVQIILALTNAQISGLKETWRVLDPGDILMFKNLEALTMPHKNFQRLRSAMDNIKPSKGCIPFLGLYMSDLTFNAERPVFVKPKAHGTGEDTTVVLDTTIDTISEVDAKLINFGRFRTSVSIVKSLSQCIDWSNLYDLTVHRELLSKCLYIRSLTDDQMSVARKYLIDA</sequence>
<dbReference type="GO" id="GO:0005886">
    <property type="term" value="C:plasma membrane"/>
    <property type="evidence" value="ECO:0007669"/>
    <property type="project" value="TreeGrafter"/>
</dbReference>
<feature type="compositionally biased region" description="Basic and acidic residues" evidence="3">
    <location>
        <begin position="1160"/>
        <end position="1185"/>
    </location>
</feature>
<gene>
    <name evidence="6" type="ORF">BABINDRAFT_163581</name>
</gene>
<dbReference type="GO" id="GO:0007265">
    <property type="term" value="P:Ras protein signal transduction"/>
    <property type="evidence" value="ECO:0007669"/>
    <property type="project" value="TreeGrafter"/>
</dbReference>
<dbReference type="SMART" id="SM00147">
    <property type="entry name" value="RasGEF"/>
    <property type="match status" value="1"/>
</dbReference>
<evidence type="ECO:0000313" key="6">
    <source>
        <dbReference type="EMBL" id="ODQ77321.1"/>
    </source>
</evidence>
<proteinExistence type="predicted"/>
<dbReference type="Pfam" id="PF00617">
    <property type="entry name" value="RasGEF"/>
    <property type="match status" value="1"/>
</dbReference>
<feature type="compositionally biased region" description="Polar residues" evidence="3">
    <location>
        <begin position="358"/>
        <end position="372"/>
    </location>
</feature>
<organism evidence="6 7">
    <name type="scientific">Babjeviella inositovora NRRL Y-12698</name>
    <dbReference type="NCBI Taxonomy" id="984486"/>
    <lineage>
        <taxon>Eukaryota</taxon>
        <taxon>Fungi</taxon>
        <taxon>Dikarya</taxon>
        <taxon>Ascomycota</taxon>
        <taxon>Saccharomycotina</taxon>
        <taxon>Pichiomycetes</taxon>
        <taxon>Serinales incertae sedis</taxon>
        <taxon>Babjeviella</taxon>
    </lineage>
</organism>
<dbReference type="EMBL" id="KV454441">
    <property type="protein sequence ID" value="ODQ77321.1"/>
    <property type="molecule type" value="Genomic_DNA"/>
</dbReference>
<dbReference type="Proteomes" id="UP000094336">
    <property type="component" value="Unassembled WGS sequence"/>
</dbReference>
<dbReference type="InterPro" id="IPR023578">
    <property type="entry name" value="Ras_GEF_dom_sf"/>
</dbReference>
<dbReference type="InterPro" id="IPR008937">
    <property type="entry name" value="Ras-like_GEF"/>
</dbReference>
<dbReference type="InterPro" id="IPR000651">
    <property type="entry name" value="Ras-like_Gua-exchang_fac_N"/>
</dbReference>
<dbReference type="InterPro" id="IPR036964">
    <property type="entry name" value="RASGEF_cat_dom_sf"/>
</dbReference>
<dbReference type="RefSeq" id="XP_018982649.1">
    <property type="nucleotide sequence ID" value="XM_019129990.1"/>
</dbReference>
<feature type="region of interest" description="Disordered" evidence="3">
    <location>
        <begin position="344"/>
        <end position="384"/>
    </location>
</feature>
<feature type="domain" description="Ras-GEF" evidence="4">
    <location>
        <begin position="1266"/>
        <end position="1531"/>
    </location>
</feature>
<dbReference type="CDD" id="cd06224">
    <property type="entry name" value="REM"/>
    <property type="match status" value="1"/>
</dbReference>
<reference evidence="7" key="1">
    <citation type="submission" date="2016-05" db="EMBL/GenBank/DDBJ databases">
        <title>Comparative genomics of biotechnologically important yeasts.</title>
        <authorList>
            <consortium name="DOE Joint Genome Institute"/>
            <person name="Riley R."/>
            <person name="Haridas S."/>
            <person name="Wolfe K.H."/>
            <person name="Lopes M.R."/>
            <person name="Hittinger C.T."/>
            <person name="Goker M."/>
            <person name="Salamov A."/>
            <person name="Wisecaver J."/>
            <person name="Long T.M."/>
            <person name="Aerts A.L."/>
            <person name="Barry K."/>
            <person name="Choi C."/>
            <person name="Clum A."/>
            <person name="Coughlan A.Y."/>
            <person name="Deshpande S."/>
            <person name="Douglass A.P."/>
            <person name="Hanson S.J."/>
            <person name="Klenk H.-P."/>
            <person name="Labutti K."/>
            <person name="Lapidus A."/>
            <person name="Lindquist E."/>
            <person name="Lipzen A."/>
            <person name="Meier-Kolthoff J.P."/>
            <person name="Ohm R.A."/>
            <person name="Otillar R.P."/>
            <person name="Pangilinan J."/>
            <person name="Peng Y."/>
            <person name="Rokas A."/>
            <person name="Rosa C.A."/>
            <person name="Scheuner C."/>
            <person name="Sibirny A.A."/>
            <person name="Slot J.C."/>
            <person name="Stielow J.B."/>
            <person name="Sun H."/>
            <person name="Kurtzman C.P."/>
            <person name="Blackwell M."/>
            <person name="Grigoriev I.V."/>
            <person name="Jeffries T.W."/>
        </authorList>
    </citation>
    <scope>NUCLEOTIDE SEQUENCE [LARGE SCALE GENOMIC DNA]</scope>
    <source>
        <strain evidence="7">NRRL Y-12698</strain>
    </source>
</reference>
<dbReference type="Gene3D" id="1.20.870.10">
    <property type="entry name" value="Son of sevenless (SoS) protein Chain: S domain 1"/>
    <property type="match status" value="1"/>
</dbReference>
<feature type="compositionally biased region" description="Low complexity" evidence="3">
    <location>
        <begin position="546"/>
        <end position="555"/>
    </location>
</feature>
<feature type="region of interest" description="Disordered" evidence="3">
    <location>
        <begin position="1"/>
        <end position="26"/>
    </location>
</feature>
<dbReference type="PANTHER" id="PTHR23113:SF363">
    <property type="entry name" value="PROTEIN SON OF SEVENLESS"/>
    <property type="match status" value="1"/>
</dbReference>
<feature type="region of interest" description="Disordered" evidence="3">
    <location>
        <begin position="1009"/>
        <end position="1029"/>
    </location>
</feature>
<dbReference type="GeneID" id="30147843"/>
<dbReference type="OrthoDB" id="10254377at2759"/>
<dbReference type="PROSITE" id="PS50009">
    <property type="entry name" value="RASGEF_CAT"/>
    <property type="match status" value="1"/>
</dbReference>
<feature type="domain" description="N-terminal Ras-GEF" evidence="5">
    <location>
        <begin position="81"/>
        <end position="221"/>
    </location>
</feature>
<dbReference type="STRING" id="984486.A0A1E3QI00"/>
<dbReference type="PANTHER" id="PTHR23113">
    <property type="entry name" value="GUANINE NUCLEOTIDE EXCHANGE FACTOR"/>
    <property type="match status" value="1"/>
</dbReference>
<feature type="region of interest" description="Disordered" evidence="3">
    <location>
        <begin position="306"/>
        <end position="329"/>
    </location>
</feature>
<accession>A0A1E3QI00</accession>
<dbReference type="PROSITE" id="PS50212">
    <property type="entry name" value="RASGEF_NTER"/>
    <property type="match status" value="1"/>
</dbReference>
<dbReference type="SUPFAM" id="SSF48366">
    <property type="entry name" value="Ras GEF"/>
    <property type="match status" value="1"/>
</dbReference>